<keyword evidence="2 5" id="KW-0812">Transmembrane</keyword>
<feature type="transmembrane region" description="Helical" evidence="5">
    <location>
        <begin position="201"/>
        <end position="220"/>
    </location>
</feature>
<dbReference type="AlphaFoldDB" id="A0A6B1G0Y3"/>
<evidence type="ECO:0000256" key="2">
    <source>
        <dbReference type="ARBA" id="ARBA00022692"/>
    </source>
</evidence>
<evidence type="ECO:0000313" key="7">
    <source>
        <dbReference type="EMBL" id="MYH63482.1"/>
    </source>
</evidence>
<dbReference type="Pfam" id="PF04932">
    <property type="entry name" value="Wzy_C"/>
    <property type="match status" value="1"/>
</dbReference>
<feature type="transmembrane region" description="Helical" evidence="5">
    <location>
        <begin position="401"/>
        <end position="417"/>
    </location>
</feature>
<accession>A0A6B1G0Y3</accession>
<proteinExistence type="predicted"/>
<feature type="transmembrane region" description="Helical" evidence="5">
    <location>
        <begin position="429"/>
        <end position="450"/>
    </location>
</feature>
<gene>
    <name evidence="7" type="ORF">F4148_17605</name>
</gene>
<evidence type="ECO:0000256" key="1">
    <source>
        <dbReference type="ARBA" id="ARBA00004141"/>
    </source>
</evidence>
<reference evidence="7" key="1">
    <citation type="submission" date="2019-09" db="EMBL/GenBank/DDBJ databases">
        <title>Characterisation of the sponge microbiome using genome-centric metagenomics.</title>
        <authorList>
            <person name="Engelberts J.P."/>
            <person name="Robbins S.J."/>
            <person name="De Goeij J.M."/>
            <person name="Aranda M."/>
            <person name="Bell S.C."/>
            <person name="Webster N.S."/>
        </authorList>
    </citation>
    <scope>NUCLEOTIDE SEQUENCE</scope>
    <source>
        <strain evidence="7">SB0675_bin_29</strain>
    </source>
</reference>
<sequence length="756" mass="81909">MRARLAASPSYLLIWALLFIFAAAGWLVTTRDLADSPVTAAALDRLDSGSVASMDSAVFAFEPGWQVSVDGADTTEPDQPWREPSGRMAFQYSGRELALKLALGDYWGYIFVKVDGRPANRLPTLPGNLDSLGQPSGYLPLFAPEKQTETGPVAEWIIVHNASTDGPHQVTVEVWRGWGQTVLRAVAVDAMPAVPRPQWPAVLLAMVGVWLAFISAGPIISNVLAARLHSGISASTAGPSPDELRSPWNTQGWTRRVSWLISVFPWNYALILAMAGVVAIGAGTAVQNWLLTDAGLIMLGFAGLQRPVLWTGALLFGLPLYLYPLPILPGRALNLIEIGVYGGLGLTVMRLIFVRGRRPNSGYKPTAFDSRHRLFFVLVSFALVSAFAAEQEGVALREWRTLFLSAGLFALLLHLTFRRTGDSRDARTFLALYWLAGGAFVACAGLWQYVTEQNIIQAEGVNRIRAFYGSPNNLGLYLERTTAMGLGLAIFGGWSAWGQRDEEILAWRERIPLLGSWKSAPLWARGALLLTIPQLLALLLTFSKGAIFLGLPAMLLTLAVAGRRLLAAPGGRLSARWGWGLAAVATAMVLGLVPFLGTERFRSLLDFRPEGTAGIRLSLWRSSVQMALDHLWLGVGPDNFLYSYRSGYILPAAWRDPSLNHPHNVVLDWWTRLGLPGLALAAAWLALGIRSLWRAATSDAIAVGAFGAVAAALGHGLIDASYALPDLLIVWVFLLHLFSPPAAPGPVAVPEEPQSA</sequence>
<dbReference type="InterPro" id="IPR051533">
    <property type="entry name" value="WaaL-like"/>
</dbReference>
<dbReference type="PANTHER" id="PTHR37422">
    <property type="entry name" value="TEICHURONIC ACID BIOSYNTHESIS PROTEIN TUAE"/>
    <property type="match status" value="1"/>
</dbReference>
<dbReference type="EMBL" id="VYDA01000623">
    <property type="protein sequence ID" value="MYH63482.1"/>
    <property type="molecule type" value="Genomic_DNA"/>
</dbReference>
<dbReference type="GO" id="GO:0016874">
    <property type="term" value="F:ligase activity"/>
    <property type="evidence" value="ECO:0007669"/>
    <property type="project" value="UniProtKB-KW"/>
</dbReference>
<feature type="transmembrane region" description="Helical" evidence="5">
    <location>
        <begin position="701"/>
        <end position="722"/>
    </location>
</feature>
<evidence type="ECO:0000256" key="3">
    <source>
        <dbReference type="ARBA" id="ARBA00022989"/>
    </source>
</evidence>
<feature type="transmembrane region" description="Helical" evidence="5">
    <location>
        <begin position="481"/>
        <end position="499"/>
    </location>
</feature>
<keyword evidence="3 5" id="KW-1133">Transmembrane helix</keyword>
<protein>
    <submittedName>
        <fullName evidence="7">O-antigen ligase family protein</fullName>
    </submittedName>
</protein>
<comment type="subcellular location">
    <subcellularLocation>
        <location evidence="1">Membrane</location>
        <topology evidence="1">Multi-pass membrane protein</topology>
    </subcellularLocation>
</comment>
<dbReference type="PANTHER" id="PTHR37422:SF23">
    <property type="entry name" value="TEICHURONIC ACID BIOSYNTHESIS PROTEIN TUAE"/>
    <property type="match status" value="1"/>
</dbReference>
<dbReference type="GO" id="GO:0016020">
    <property type="term" value="C:membrane"/>
    <property type="evidence" value="ECO:0007669"/>
    <property type="project" value="UniProtKB-SubCell"/>
</dbReference>
<feature type="transmembrane region" description="Helical" evidence="5">
    <location>
        <begin position="332"/>
        <end position="353"/>
    </location>
</feature>
<evidence type="ECO:0000256" key="4">
    <source>
        <dbReference type="ARBA" id="ARBA00023136"/>
    </source>
</evidence>
<feature type="transmembrane region" description="Helical" evidence="5">
    <location>
        <begin position="374"/>
        <end position="389"/>
    </location>
</feature>
<feature type="transmembrane region" description="Helical" evidence="5">
    <location>
        <begin position="578"/>
        <end position="597"/>
    </location>
</feature>
<feature type="transmembrane region" description="Helical" evidence="5">
    <location>
        <begin position="728"/>
        <end position="749"/>
    </location>
</feature>
<keyword evidence="4 5" id="KW-0472">Membrane</keyword>
<feature type="domain" description="O-antigen ligase-related" evidence="6">
    <location>
        <begin position="533"/>
        <end position="681"/>
    </location>
</feature>
<organism evidence="7">
    <name type="scientific">Caldilineaceae bacterium SB0675_bin_29</name>
    <dbReference type="NCBI Taxonomy" id="2605266"/>
    <lineage>
        <taxon>Bacteria</taxon>
        <taxon>Bacillati</taxon>
        <taxon>Chloroflexota</taxon>
        <taxon>Caldilineae</taxon>
        <taxon>Caldilineales</taxon>
        <taxon>Caldilineaceae</taxon>
    </lineage>
</organism>
<feature type="transmembrane region" description="Helical" evidence="5">
    <location>
        <begin position="669"/>
        <end position="689"/>
    </location>
</feature>
<comment type="caution">
    <text evidence="7">The sequence shown here is derived from an EMBL/GenBank/DDBJ whole genome shotgun (WGS) entry which is preliminary data.</text>
</comment>
<dbReference type="InterPro" id="IPR007016">
    <property type="entry name" value="O-antigen_ligase-rel_domated"/>
</dbReference>
<feature type="transmembrane region" description="Helical" evidence="5">
    <location>
        <begin position="307"/>
        <end position="326"/>
    </location>
</feature>
<evidence type="ECO:0000256" key="5">
    <source>
        <dbReference type="SAM" id="Phobius"/>
    </source>
</evidence>
<keyword evidence="7" id="KW-0436">Ligase</keyword>
<feature type="transmembrane region" description="Helical" evidence="5">
    <location>
        <begin position="546"/>
        <end position="566"/>
    </location>
</feature>
<feature type="transmembrane region" description="Helical" evidence="5">
    <location>
        <begin position="520"/>
        <end position="540"/>
    </location>
</feature>
<feature type="transmembrane region" description="Helical" evidence="5">
    <location>
        <begin position="266"/>
        <end position="286"/>
    </location>
</feature>
<feature type="transmembrane region" description="Helical" evidence="5">
    <location>
        <begin position="12"/>
        <end position="29"/>
    </location>
</feature>
<name>A0A6B1G0Y3_9CHLR</name>
<evidence type="ECO:0000259" key="6">
    <source>
        <dbReference type="Pfam" id="PF04932"/>
    </source>
</evidence>